<dbReference type="RefSeq" id="WP_009297403.1">
    <property type="nucleotide sequence ID" value="NZ_BAABZD010000003.1"/>
</dbReference>
<comment type="caution">
    <text evidence="3">The sequence shown here is derived from an EMBL/GenBank/DDBJ whole genome shotgun (WGS) entry which is preliminary data.</text>
</comment>
<keyword evidence="1" id="KW-0408">Iron</keyword>
<dbReference type="SMART" id="SM00899">
    <property type="entry name" value="FeoA"/>
    <property type="match status" value="1"/>
</dbReference>
<evidence type="ECO:0000259" key="2">
    <source>
        <dbReference type="SMART" id="SM00899"/>
    </source>
</evidence>
<reference evidence="3" key="1">
    <citation type="journal article" date="2022" name="Cell Host Microbe">
        <title>Colonization of the live biotherapeutic product VE303 and modulation of the microbiota and metabolites in healthy volunteers.</title>
        <authorList>
            <person name="Dsouza M."/>
            <person name="Menon R."/>
            <person name="Crossette E."/>
            <person name="Bhattarai S.K."/>
            <person name="Schneider J."/>
            <person name="Kim Y.G."/>
            <person name="Reddy S."/>
            <person name="Caballero S."/>
            <person name="Felix C."/>
            <person name="Cornacchione L."/>
            <person name="Hendrickson J."/>
            <person name="Watson A.R."/>
            <person name="Minot S.S."/>
            <person name="Greenfield N."/>
            <person name="Schopf L."/>
            <person name="Szabady R."/>
            <person name="Patarroyo J."/>
            <person name="Smith W."/>
            <person name="Harrison P."/>
            <person name="Kuijper E.J."/>
            <person name="Kelly C.P."/>
            <person name="Olle B."/>
            <person name="Bobilev D."/>
            <person name="Silber J.L."/>
            <person name="Bucci V."/>
            <person name="Roberts B."/>
            <person name="Faith J."/>
            <person name="Norman J.M."/>
        </authorList>
    </citation>
    <scope>NUCLEOTIDE SEQUENCE</scope>
    <source>
        <strain evidence="3">VE303-04</strain>
    </source>
</reference>
<name>A0AAW6AZ63_CLOSY</name>
<feature type="domain" description="Ferrous iron transporter FeoA-like" evidence="2">
    <location>
        <begin position="3"/>
        <end position="75"/>
    </location>
</feature>
<evidence type="ECO:0000313" key="3">
    <source>
        <dbReference type="EMBL" id="MCK0084657.1"/>
    </source>
</evidence>
<dbReference type="InterPro" id="IPR008988">
    <property type="entry name" value="Transcriptional_repressor_C"/>
</dbReference>
<protein>
    <submittedName>
        <fullName evidence="4">FeoA family protein</fullName>
    </submittedName>
    <submittedName>
        <fullName evidence="3">Ferrous iron transport protein A</fullName>
    </submittedName>
</protein>
<dbReference type="InterPro" id="IPR038157">
    <property type="entry name" value="FeoA_core_dom"/>
</dbReference>
<evidence type="ECO:0000256" key="1">
    <source>
        <dbReference type="ARBA" id="ARBA00023004"/>
    </source>
</evidence>
<evidence type="ECO:0000313" key="4">
    <source>
        <dbReference type="EMBL" id="MDB2002460.1"/>
    </source>
</evidence>
<gene>
    <name evidence="3" type="ORF">K5I21_01940</name>
    <name evidence="4" type="ORF">PM006_19860</name>
</gene>
<proteinExistence type="predicted"/>
<accession>A0AAW6AZ63</accession>
<dbReference type="Gene3D" id="2.30.30.90">
    <property type="match status" value="1"/>
</dbReference>
<evidence type="ECO:0000313" key="5">
    <source>
        <dbReference type="Proteomes" id="UP001203136"/>
    </source>
</evidence>
<organism evidence="3 5">
    <name type="scientific">Clostridium symbiosum</name>
    <name type="common">Bacteroides symbiosus</name>
    <dbReference type="NCBI Taxonomy" id="1512"/>
    <lineage>
        <taxon>Bacteria</taxon>
        <taxon>Bacillati</taxon>
        <taxon>Bacillota</taxon>
        <taxon>Clostridia</taxon>
        <taxon>Lachnospirales</taxon>
        <taxon>Lachnospiraceae</taxon>
        <taxon>Otoolea</taxon>
    </lineage>
</organism>
<dbReference type="InterPro" id="IPR007167">
    <property type="entry name" value="Fe-transptr_FeoA-like"/>
</dbReference>
<dbReference type="Proteomes" id="UP001203136">
    <property type="component" value="Unassembled WGS sequence"/>
</dbReference>
<dbReference type="EMBL" id="JAINVB010000001">
    <property type="protein sequence ID" value="MCK0084657.1"/>
    <property type="molecule type" value="Genomic_DNA"/>
</dbReference>
<reference evidence="4" key="2">
    <citation type="submission" date="2023-01" db="EMBL/GenBank/DDBJ databases">
        <title>Human gut microbiome strain richness.</title>
        <authorList>
            <person name="Chen-Liaw A."/>
        </authorList>
    </citation>
    <scope>NUCLEOTIDE SEQUENCE</scope>
    <source>
        <strain evidence="4">B1_m1001713B170214d0_201011</strain>
    </source>
</reference>
<sequence length="85" mass="9497">MLYPLSKMNIGQTAEICWLSDNKSITGRLLDLGFEPGTRVTCILKKCGDELSAFLIKGAVIALRREDADLVFIKENETEMEESCL</sequence>
<dbReference type="Proteomes" id="UP001300871">
    <property type="component" value="Unassembled WGS sequence"/>
</dbReference>
<dbReference type="EMBL" id="JAQLGM010000073">
    <property type="protein sequence ID" value="MDB2002460.1"/>
    <property type="molecule type" value="Genomic_DNA"/>
</dbReference>
<dbReference type="Pfam" id="PF04023">
    <property type="entry name" value="FeoA"/>
    <property type="match status" value="1"/>
</dbReference>
<dbReference type="AlphaFoldDB" id="A0AAW6AZ63"/>
<dbReference type="SUPFAM" id="SSF50037">
    <property type="entry name" value="C-terminal domain of transcriptional repressors"/>
    <property type="match status" value="1"/>
</dbReference>
<dbReference type="GO" id="GO:0046914">
    <property type="term" value="F:transition metal ion binding"/>
    <property type="evidence" value="ECO:0007669"/>
    <property type="project" value="InterPro"/>
</dbReference>